<protein>
    <submittedName>
        <fullName evidence="2">Uncharacterized protein</fullName>
    </submittedName>
</protein>
<feature type="transmembrane region" description="Helical" evidence="1">
    <location>
        <begin position="432"/>
        <end position="453"/>
    </location>
</feature>
<dbReference type="AlphaFoldDB" id="A0A660HUJ8"/>
<keyword evidence="3" id="KW-1185">Reference proteome</keyword>
<reference evidence="2 3" key="1">
    <citation type="journal article" date="2016" name="Int. J. Syst. Evol. Microbiol.">
        <title>Methanosarcina flavescens sp. nov., a methanogenic archaeon isolated from a full-scale anaerobic digester.</title>
        <authorList>
            <person name="Kern T."/>
            <person name="Fischer M.A."/>
            <person name="Deppenmeier U."/>
            <person name="Schmitz R.A."/>
            <person name="Rother M."/>
        </authorList>
    </citation>
    <scope>NUCLEOTIDE SEQUENCE [LARGE SCALE GENOMIC DNA]</scope>
    <source>
        <strain evidence="2 3">E03.2</strain>
    </source>
</reference>
<dbReference type="Proteomes" id="UP000053087">
    <property type="component" value="Chromosome"/>
</dbReference>
<evidence type="ECO:0000256" key="1">
    <source>
        <dbReference type="SAM" id="Phobius"/>
    </source>
</evidence>
<feature type="transmembrane region" description="Helical" evidence="1">
    <location>
        <begin position="473"/>
        <end position="492"/>
    </location>
</feature>
<name>A0A660HUJ8_9EURY</name>
<keyword evidence="1" id="KW-0472">Membrane</keyword>
<feature type="transmembrane region" description="Helical" evidence="1">
    <location>
        <begin position="109"/>
        <end position="134"/>
    </location>
</feature>
<feature type="transmembrane region" description="Helical" evidence="1">
    <location>
        <begin position="59"/>
        <end position="79"/>
    </location>
</feature>
<dbReference type="RefSeq" id="WP_054299048.1">
    <property type="nucleotide sequence ID" value="NZ_CP032683.1"/>
</dbReference>
<dbReference type="EMBL" id="CP032683">
    <property type="protein sequence ID" value="AYK15998.1"/>
    <property type="molecule type" value="Genomic_DNA"/>
</dbReference>
<keyword evidence="1" id="KW-0812">Transmembrane</keyword>
<feature type="transmembrane region" description="Helical" evidence="1">
    <location>
        <begin position="251"/>
        <end position="271"/>
    </location>
</feature>
<proteinExistence type="predicted"/>
<gene>
    <name evidence="2" type="ORF">AOB57_013100</name>
</gene>
<feature type="transmembrane region" description="Helical" evidence="1">
    <location>
        <begin position="32"/>
        <end position="53"/>
    </location>
</feature>
<dbReference type="GeneID" id="53689058"/>
<evidence type="ECO:0000313" key="2">
    <source>
        <dbReference type="EMBL" id="AYK15998.1"/>
    </source>
</evidence>
<keyword evidence="1" id="KW-1133">Transmembrane helix</keyword>
<feature type="transmembrane region" description="Helical" evidence="1">
    <location>
        <begin position="215"/>
        <end position="231"/>
    </location>
</feature>
<feature type="transmembrane region" description="Helical" evidence="1">
    <location>
        <begin position="154"/>
        <end position="182"/>
    </location>
</feature>
<feature type="transmembrane region" description="Helical" evidence="1">
    <location>
        <begin position="291"/>
        <end position="308"/>
    </location>
</feature>
<dbReference type="KEGG" id="mfz:AOB57_013100"/>
<feature type="transmembrane region" description="Helical" evidence="1">
    <location>
        <begin position="512"/>
        <end position="534"/>
    </location>
</feature>
<organism evidence="2 3">
    <name type="scientific">Methanosarcina flavescens</name>
    <dbReference type="NCBI Taxonomy" id="1715806"/>
    <lineage>
        <taxon>Archaea</taxon>
        <taxon>Methanobacteriati</taxon>
        <taxon>Methanobacteriota</taxon>
        <taxon>Stenosarchaea group</taxon>
        <taxon>Methanomicrobia</taxon>
        <taxon>Methanosarcinales</taxon>
        <taxon>Methanosarcinaceae</taxon>
        <taxon>Methanosarcina</taxon>
    </lineage>
</organism>
<feature type="transmembrane region" description="Helical" evidence="1">
    <location>
        <begin position="351"/>
        <end position="375"/>
    </location>
</feature>
<evidence type="ECO:0000313" key="3">
    <source>
        <dbReference type="Proteomes" id="UP000053087"/>
    </source>
</evidence>
<sequence length="587" mass="69496">MSSKRHISKFLEFNRIFLPKNYESITKNTLNILLYIFFIICFTILAQIYKIGLLINEEFYILSIIIKISVYIFEFIIFIKILSLRTNWDAYFLKCLQVLSWKQTLEQRWYFAISVTYYSIFGVNTIISDILQIFSSRYDVQLLFTPQYGYFISAYIMFMLLFFFEMFFLFIILFEGTISLLFKRIKRANSSLEKSTKSQLKSTNLISFDYTDSKLFLFEFLIISIVFAMIVSDQVNYYFLDPSLFNYKLFLISYSIVLLLFSYITISINKIVFNRLNVKYCMDFKNNKQDILCLFIGNFIFVNAIYFAKYLKIALVYYPIDTNNFNIINMMSELMMQAGGIPYQDPINLKLLALIDYFIISIISAIVSYLLYIYLNSTPCFLELKQAVLNRFKKRYSSKVSENPQSKIIKKSFLKQLRHQFRNPKKVKSFNYFFYICAFGVPSVVSVIDLYLLINDSTFGTNFYSDHVFRYQYVFAAYTAFVLFLGYIFTEIRKIYNSSLSSALDKSMLNEYLKFFSITFSIAISCRITIFLSWVYSLSEKYDGIVAPEKIQTFQLLFLFLGTEYVLSDIWPKVEDMLNKVIEREKT</sequence>
<accession>A0A660HUJ8</accession>